<reference evidence="3 4" key="1">
    <citation type="submission" date="2020-10" db="EMBL/GenBank/DDBJ databases">
        <title>Complete genome sequence of Cupriavidus basilensis CCUG 49340T.</title>
        <authorList>
            <person name="Salva-Serra F."/>
            <person name="Donoso R.A."/>
            <person name="Cho K.H."/>
            <person name="Yoo J.A."/>
            <person name="Lee K."/>
            <person name="Yoon S.-H."/>
            <person name="Perez-Pantoja D."/>
            <person name="Moore E.R.B."/>
        </authorList>
    </citation>
    <scope>NUCLEOTIDE SEQUENCE [LARGE SCALE GENOMIC DNA]</scope>
    <source>
        <strain evidence="4">CCUG 49340</strain>
    </source>
</reference>
<organism evidence="3 4">
    <name type="scientific">Cupriavidus basilensis</name>
    <dbReference type="NCBI Taxonomy" id="68895"/>
    <lineage>
        <taxon>Bacteria</taxon>
        <taxon>Pseudomonadati</taxon>
        <taxon>Pseudomonadota</taxon>
        <taxon>Betaproteobacteria</taxon>
        <taxon>Burkholderiales</taxon>
        <taxon>Burkholderiaceae</taxon>
        <taxon>Cupriavidus</taxon>
    </lineage>
</organism>
<sequence>MKQPEPLHDLLHDLVHAFQILAMDGQGSGISGHLTARLPGARTFWSIPYGYGFEEATADALIESDFDLRTVSGTLPCNPTLNIHTEIYNARPEVCCILHTHSEASLALGVIGSNLKPVTQSGALFYEDIVLFDEFEGIVLDKKEGASIASRLGPNRAILLRHHGSVVVGNSIADATIAATVLEFAARVQLQAMSAGTPKLLPTAEARQTKSFLQRPDVVDLRWQLLVRQARRHNPNFSYERTV</sequence>
<dbReference type="SUPFAM" id="SSF53639">
    <property type="entry name" value="AraD/HMP-PK domain-like"/>
    <property type="match status" value="1"/>
</dbReference>
<gene>
    <name evidence="3" type="ORF">F7R26_032765</name>
</gene>
<feature type="domain" description="Class II aldolase/adducin N-terminal" evidence="2">
    <location>
        <begin position="12"/>
        <end position="190"/>
    </location>
</feature>
<dbReference type="InterPro" id="IPR001303">
    <property type="entry name" value="Aldolase_II/adducin_N"/>
</dbReference>
<dbReference type="GeneID" id="98405738"/>
<dbReference type="GO" id="GO:0051015">
    <property type="term" value="F:actin filament binding"/>
    <property type="evidence" value="ECO:0007669"/>
    <property type="project" value="TreeGrafter"/>
</dbReference>
<dbReference type="GO" id="GO:0005856">
    <property type="term" value="C:cytoskeleton"/>
    <property type="evidence" value="ECO:0007669"/>
    <property type="project" value="TreeGrafter"/>
</dbReference>
<dbReference type="PANTHER" id="PTHR10672:SF3">
    <property type="entry name" value="PROTEIN HU-LI TAI SHAO"/>
    <property type="match status" value="1"/>
</dbReference>
<dbReference type="PANTHER" id="PTHR10672">
    <property type="entry name" value="ADDUCIN"/>
    <property type="match status" value="1"/>
</dbReference>
<dbReference type="Gene3D" id="3.40.225.10">
    <property type="entry name" value="Class II aldolase/adducin N-terminal domain"/>
    <property type="match status" value="1"/>
</dbReference>
<evidence type="ECO:0000313" key="3">
    <source>
        <dbReference type="EMBL" id="QOT79486.1"/>
    </source>
</evidence>
<name>A0A643FK85_9BURK</name>
<accession>A0A643FK85</accession>
<dbReference type="EMBL" id="CP062804">
    <property type="protein sequence ID" value="QOT79486.1"/>
    <property type="molecule type" value="Genomic_DNA"/>
</dbReference>
<dbReference type="InterPro" id="IPR036409">
    <property type="entry name" value="Aldolase_II/adducin_N_sf"/>
</dbReference>
<dbReference type="Proteomes" id="UP000397656">
    <property type="component" value="Chromosome 2"/>
</dbReference>
<dbReference type="SMART" id="SM01007">
    <property type="entry name" value="Aldolase_II"/>
    <property type="match status" value="1"/>
</dbReference>
<protein>
    <submittedName>
        <fullName evidence="3">Class II aldolase/adducin family protein</fullName>
    </submittedName>
</protein>
<proteinExistence type="inferred from homology"/>
<dbReference type="InterPro" id="IPR051017">
    <property type="entry name" value="Aldolase-II_Adducin_sf"/>
</dbReference>
<evidence type="ECO:0000256" key="1">
    <source>
        <dbReference type="ARBA" id="ARBA00037961"/>
    </source>
</evidence>
<dbReference type="AlphaFoldDB" id="A0A643FK85"/>
<dbReference type="Pfam" id="PF00596">
    <property type="entry name" value="Aldolase_II"/>
    <property type="match status" value="1"/>
</dbReference>
<dbReference type="RefSeq" id="WP_150992125.1">
    <property type="nucleotide sequence ID" value="NZ_CP062804.1"/>
</dbReference>
<evidence type="ECO:0000259" key="2">
    <source>
        <dbReference type="SMART" id="SM01007"/>
    </source>
</evidence>
<comment type="similarity">
    <text evidence="1">Belongs to the aldolase class II family.</text>
</comment>
<evidence type="ECO:0000313" key="4">
    <source>
        <dbReference type="Proteomes" id="UP000397656"/>
    </source>
</evidence>